<evidence type="ECO:0000313" key="2">
    <source>
        <dbReference type="EMBL" id="SHM00510.1"/>
    </source>
</evidence>
<dbReference type="AlphaFoldDB" id="A0A1M7F942"/>
<dbReference type="Pfam" id="PF03413">
    <property type="entry name" value="PepSY"/>
    <property type="match status" value="1"/>
</dbReference>
<reference evidence="3" key="1">
    <citation type="submission" date="2016-11" db="EMBL/GenBank/DDBJ databases">
        <authorList>
            <person name="Varghese N."/>
            <person name="Submissions S."/>
        </authorList>
    </citation>
    <scope>NUCLEOTIDE SEQUENCE [LARGE SCALE GENOMIC DNA]</scope>
    <source>
        <strain evidence="3">DSM 24724</strain>
    </source>
</reference>
<dbReference type="SUPFAM" id="SSF160574">
    <property type="entry name" value="BT0923-like"/>
    <property type="match status" value="1"/>
</dbReference>
<evidence type="ECO:0000259" key="1">
    <source>
        <dbReference type="Pfam" id="PF03413"/>
    </source>
</evidence>
<dbReference type="EMBL" id="FRBT01000003">
    <property type="protein sequence ID" value="SHM00510.1"/>
    <property type="molecule type" value="Genomic_DNA"/>
</dbReference>
<name>A0A1M7F942_9FLAO</name>
<dbReference type="OrthoDB" id="1138938at2"/>
<proteinExistence type="predicted"/>
<dbReference type="Gene3D" id="3.10.450.360">
    <property type="match status" value="1"/>
</dbReference>
<accession>A0A1M7F942</accession>
<evidence type="ECO:0000313" key="3">
    <source>
        <dbReference type="Proteomes" id="UP000184028"/>
    </source>
</evidence>
<organism evidence="2 3">
    <name type="scientific">Flavobacterium chilense</name>
    <dbReference type="NCBI Taxonomy" id="946677"/>
    <lineage>
        <taxon>Bacteria</taxon>
        <taxon>Pseudomonadati</taxon>
        <taxon>Bacteroidota</taxon>
        <taxon>Flavobacteriia</taxon>
        <taxon>Flavobacteriales</taxon>
        <taxon>Flavobacteriaceae</taxon>
        <taxon>Flavobacterium</taxon>
    </lineage>
</organism>
<protein>
    <submittedName>
        <fullName evidence="2">Putative beta-lactamase-inhibitor-like, PepSY-like</fullName>
    </submittedName>
</protein>
<feature type="domain" description="PepSY" evidence="1">
    <location>
        <begin position="98"/>
        <end position="146"/>
    </location>
</feature>
<dbReference type="RefSeq" id="WP_068842463.1">
    <property type="nucleotide sequence ID" value="NZ_FRBT01000003.1"/>
</dbReference>
<dbReference type="InterPro" id="IPR025711">
    <property type="entry name" value="PepSY"/>
</dbReference>
<sequence>MKNIFFIITFLYSGFLIGQTGVSPDKIVTPPEKVLYTFQKEYPGKIAVWTMKYVGDDDDEIRYEAKFNPGKTTKALAVYDNLGVLKAFEQQIPLSQLPQKAQAYLKKNYPGKAIKEIAVVVDDKNKTTYEVGIQKDTKFYDVVFDKDGGFDVIIQKD</sequence>
<keyword evidence="3" id="KW-1185">Reference proteome</keyword>
<dbReference type="Proteomes" id="UP000184028">
    <property type="component" value="Unassembled WGS sequence"/>
</dbReference>
<gene>
    <name evidence="2" type="ORF">SAMN05444484_103278</name>
</gene>